<proteinExistence type="predicted"/>
<evidence type="ECO:0000259" key="2">
    <source>
        <dbReference type="Pfam" id="PF18962"/>
    </source>
</evidence>
<dbReference type="EMBL" id="VSKL01000002">
    <property type="protein sequence ID" value="TYB73326.1"/>
    <property type="molecule type" value="Genomic_DNA"/>
</dbReference>
<accession>A0A5D0QXA0</accession>
<sequence length="43" mass="4882">MGQQVKTATTTELIDISTLENGLYFLNIMFNNTTQINKMIKTT</sequence>
<feature type="domain" description="Secretion system C-terminal sorting" evidence="2">
    <location>
        <begin position="3"/>
        <end position="40"/>
    </location>
</feature>
<dbReference type="NCBIfam" id="TIGR04183">
    <property type="entry name" value="Por_Secre_tail"/>
    <property type="match status" value="1"/>
</dbReference>
<organism evidence="3 4">
    <name type="scientific">Bizionia algoritergicola</name>
    <dbReference type="NCBI Taxonomy" id="291187"/>
    <lineage>
        <taxon>Bacteria</taxon>
        <taxon>Pseudomonadati</taxon>
        <taxon>Bacteroidota</taxon>
        <taxon>Flavobacteriia</taxon>
        <taxon>Flavobacteriales</taxon>
        <taxon>Flavobacteriaceae</taxon>
        <taxon>Bizionia</taxon>
    </lineage>
</organism>
<evidence type="ECO:0000313" key="3">
    <source>
        <dbReference type="EMBL" id="TYB73326.1"/>
    </source>
</evidence>
<gene>
    <name evidence="3" type="ORF">ES675_06600</name>
</gene>
<dbReference type="Pfam" id="PF18962">
    <property type="entry name" value="Por_Secre_tail"/>
    <property type="match status" value="1"/>
</dbReference>
<protein>
    <submittedName>
        <fullName evidence="3">T9SS type A sorting domain-containing protein</fullName>
    </submittedName>
</protein>
<keyword evidence="4" id="KW-1185">Reference proteome</keyword>
<dbReference type="InterPro" id="IPR026444">
    <property type="entry name" value="Secre_tail"/>
</dbReference>
<keyword evidence="1" id="KW-0732">Signal</keyword>
<reference evidence="3 4" key="1">
    <citation type="submission" date="2019-08" db="EMBL/GenBank/DDBJ databases">
        <title>Genomes of Antarctic Bizionia species.</title>
        <authorList>
            <person name="Bowman J.P."/>
        </authorList>
    </citation>
    <scope>NUCLEOTIDE SEQUENCE [LARGE SCALE GENOMIC DNA]</scope>
    <source>
        <strain evidence="3 4">APA-1</strain>
    </source>
</reference>
<evidence type="ECO:0000313" key="4">
    <source>
        <dbReference type="Proteomes" id="UP000324358"/>
    </source>
</evidence>
<dbReference type="AlphaFoldDB" id="A0A5D0QXA0"/>
<comment type="caution">
    <text evidence="3">The sequence shown here is derived from an EMBL/GenBank/DDBJ whole genome shotgun (WGS) entry which is preliminary data.</text>
</comment>
<name>A0A5D0QXA0_9FLAO</name>
<dbReference type="Proteomes" id="UP000324358">
    <property type="component" value="Unassembled WGS sequence"/>
</dbReference>
<evidence type="ECO:0000256" key="1">
    <source>
        <dbReference type="ARBA" id="ARBA00022729"/>
    </source>
</evidence>
<dbReference type="RefSeq" id="WP_082985879.1">
    <property type="nucleotide sequence ID" value="NZ_VSKL01000002.1"/>
</dbReference>